<name>A0A0U3N6L0_9BURK</name>
<dbReference type="PANTHER" id="PTHR46025:SF3">
    <property type="entry name" value="XYLOSYLTRANSFERASE OXT"/>
    <property type="match status" value="1"/>
</dbReference>
<dbReference type="GO" id="GO:0030158">
    <property type="term" value="F:protein xylosyltransferase activity"/>
    <property type="evidence" value="ECO:0007669"/>
    <property type="project" value="InterPro"/>
</dbReference>
<evidence type="ECO:0000313" key="15">
    <source>
        <dbReference type="EMBL" id="ALV07835.1"/>
    </source>
</evidence>
<dbReference type="PANTHER" id="PTHR46025">
    <property type="entry name" value="XYLOSYLTRANSFERASE OXT"/>
    <property type="match status" value="1"/>
</dbReference>
<dbReference type="Pfam" id="PF02485">
    <property type="entry name" value="Branch"/>
    <property type="match status" value="1"/>
</dbReference>
<dbReference type="GO" id="GO:0015012">
    <property type="term" value="P:heparan sulfate proteoglycan biosynthetic process"/>
    <property type="evidence" value="ECO:0007669"/>
    <property type="project" value="TreeGrafter"/>
</dbReference>
<keyword evidence="6" id="KW-0479">Metal-binding</keyword>
<keyword evidence="4 15" id="KW-0808">Transferase</keyword>
<evidence type="ECO:0000256" key="14">
    <source>
        <dbReference type="ARBA" id="ARBA00042865"/>
    </source>
</evidence>
<dbReference type="STRING" id="76731.RD2015_3378"/>
<organism evidence="15 16">
    <name type="scientific">Roseateles depolymerans</name>
    <dbReference type="NCBI Taxonomy" id="76731"/>
    <lineage>
        <taxon>Bacteria</taxon>
        <taxon>Pseudomonadati</taxon>
        <taxon>Pseudomonadota</taxon>
        <taxon>Betaproteobacteria</taxon>
        <taxon>Burkholderiales</taxon>
        <taxon>Sphaerotilaceae</taxon>
        <taxon>Roseateles</taxon>
    </lineage>
</organism>
<keyword evidence="3" id="KW-0328">Glycosyltransferase</keyword>
<dbReference type="InterPro" id="IPR003406">
    <property type="entry name" value="Glyco_trans_14"/>
</dbReference>
<keyword evidence="8" id="KW-0735">Signal-anchor</keyword>
<dbReference type="EMBL" id="CP013729">
    <property type="protein sequence ID" value="ALV07835.1"/>
    <property type="molecule type" value="Genomic_DNA"/>
</dbReference>
<evidence type="ECO:0000256" key="2">
    <source>
        <dbReference type="ARBA" id="ARBA00004648"/>
    </source>
</evidence>
<dbReference type="AlphaFoldDB" id="A0A0U3N6L0"/>
<evidence type="ECO:0000256" key="1">
    <source>
        <dbReference type="ARBA" id="ARBA00004323"/>
    </source>
</evidence>
<dbReference type="GO" id="GO:0016020">
    <property type="term" value="C:membrane"/>
    <property type="evidence" value="ECO:0007669"/>
    <property type="project" value="InterPro"/>
</dbReference>
<evidence type="ECO:0000256" key="8">
    <source>
        <dbReference type="ARBA" id="ARBA00022968"/>
    </source>
</evidence>
<keyword evidence="13" id="KW-0325">Glycoprotein</keyword>
<accession>A0A0U3N6L0</accession>
<reference evidence="15 16" key="1">
    <citation type="submission" date="2015-12" db="EMBL/GenBank/DDBJ databases">
        <title>Complete genome of Roseateles depolymerans KCTC 42856.</title>
        <authorList>
            <person name="Kim K.M."/>
        </authorList>
    </citation>
    <scope>NUCLEOTIDE SEQUENCE [LARGE SCALE GENOMIC DNA]</scope>
    <source>
        <strain evidence="15 16">KCTC 42856</strain>
    </source>
</reference>
<keyword evidence="9" id="KW-1133">Transmembrane helix</keyword>
<evidence type="ECO:0000256" key="9">
    <source>
        <dbReference type="ARBA" id="ARBA00022989"/>
    </source>
</evidence>
<dbReference type="RefSeq" id="WP_058935890.1">
    <property type="nucleotide sequence ID" value="NZ_CP013729.1"/>
</dbReference>
<evidence type="ECO:0000256" key="13">
    <source>
        <dbReference type="ARBA" id="ARBA00023180"/>
    </source>
</evidence>
<keyword evidence="12" id="KW-1015">Disulfide bond</keyword>
<gene>
    <name evidence="15" type="ORF">RD2015_3378</name>
</gene>
<evidence type="ECO:0000256" key="12">
    <source>
        <dbReference type="ARBA" id="ARBA00023157"/>
    </source>
</evidence>
<protein>
    <recommendedName>
        <fullName evidence="14">Peptide O-xylosyltransferase</fullName>
    </recommendedName>
</protein>
<evidence type="ECO:0000256" key="6">
    <source>
        <dbReference type="ARBA" id="ARBA00022723"/>
    </source>
</evidence>
<keyword evidence="16" id="KW-1185">Reference proteome</keyword>
<keyword evidence="11" id="KW-0472">Membrane</keyword>
<dbReference type="InterPro" id="IPR043538">
    <property type="entry name" value="XYLT"/>
</dbReference>
<keyword evidence="7" id="KW-0256">Endoplasmic reticulum</keyword>
<proteinExistence type="predicted"/>
<sequence length="306" mass="35277">MTTAYLLLVHNAPDHVRRLVRSLQHPQARIFMHVDRKSRLSDFEPLAAHGVHFTPHRVSVHWGDYSQVEAIFELMRTALASPERVDRLVLLSGVDYPVHSTHYIQAFFDRQPDIEFINLVEMPNDREGKPESRIARRVPRPGPFRYLTWALLKAGLVKEWRDYHQHLEGLRPFGGSTWWALTRECAQHILDFADTHPALTHYFSTTVCADETFIHTIVGNSPFLEKVRRNVTRNYWSPGRSSPETFGMSLVKDVLRERQFPADSFHGGGDILFARKFPNDSQALVDYIDALRDQVGVLDLEELKTA</sequence>
<evidence type="ECO:0000256" key="5">
    <source>
        <dbReference type="ARBA" id="ARBA00022692"/>
    </source>
</evidence>
<evidence type="ECO:0000256" key="4">
    <source>
        <dbReference type="ARBA" id="ARBA00022679"/>
    </source>
</evidence>
<dbReference type="GO" id="GO:0046872">
    <property type="term" value="F:metal ion binding"/>
    <property type="evidence" value="ECO:0007669"/>
    <property type="project" value="UniProtKB-KW"/>
</dbReference>
<evidence type="ECO:0000313" key="16">
    <source>
        <dbReference type="Proteomes" id="UP000060699"/>
    </source>
</evidence>
<keyword evidence="5" id="KW-0812">Transmembrane</keyword>
<dbReference type="KEGG" id="rdp:RD2015_3378"/>
<dbReference type="Proteomes" id="UP000060699">
    <property type="component" value="Chromosome"/>
</dbReference>
<evidence type="ECO:0000256" key="3">
    <source>
        <dbReference type="ARBA" id="ARBA00022676"/>
    </source>
</evidence>
<evidence type="ECO:0000256" key="11">
    <source>
        <dbReference type="ARBA" id="ARBA00023136"/>
    </source>
</evidence>
<dbReference type="GO" id="GO:0050650">
    <property type="term" value="P:chondroitin sulfate proteoglycan biosynthetic process"/>
    <property type="evidence" value="ECO:0007669"/>
    <property type="project" value="TreeGrafter"/>
</dbReference>
<comment type="subcellular location">
    <subcellularLocation>
        <location evidence="2">Endoplasmic reticulum membrane</location>
        <topology evidence="2">Single-pass type II membrane protein</topology>
    </subcellularLocation>
    <subcellularLocation>
        <location evidence="1">Golgi apparatus membrane</location>
        <topology evidence="1">Single-pass type II membrane protein</topology>
    </subcellularLocation>
</comment>
<evidence type="ECO:0000256" key="10">
    <source>
        <dbReference type="ARBA" id="ARBA00023034"/>
    </source>
</evidence>
<keyword evidence="10" id="KW-0333">Golgi apparatus</keyword>
<evidence type="ECO:0000256" key="7">
    <source>
        <dbReference type="ARBA" id="ARBA00022824"/>
    </source>
</evidence>